<reference evidence="2 3" key="1">
    <citation type="submission" date="2024-10" db="EMBL/GenBank/DDBJ databases">
        <title>The Natural Products Discovery Center: Release of the First 8490 Sequenced Strains for Exploring Actinobacteria Biosynthetic Diversity.</title>
        <authorList>
            <person name="Kalkreuter E."/>
            <person name="Kautsar S.A."/>
            <person name="Yang D."/>
            <person name="Bader C.D."/>
            <person name="Teijaro C.N."/>
            <person name="Fluegel L."/>
            <person name="Davis C.M."/>
            <person name="Simpson J.R."/>
            <person name="Lauterbach L."/>
            <person name="Steele A.D."/>
            <person name="Gui C."/>
            <person name="Meng S."/>
            <person name="Li G."/>
            <person name="Viehrig K."/>
            <person name="Ye F."/>
            <person name="Su P."/>
            <person name="Kiefer A.F."/>
            <person name="Nichols A."/>
            <person name="Cepeda A.J."/>
            <person name="Yan W."/>
            <person name="Fan B."/>
            <person name="Jiang Y."/>
            <person name="Adhikari A."/>
            <person name="Zheng C.-J."/>
            <person name="Schuster L."/>
            <person name="Cowan T.M."/>
            <person name="Smanski M.J."/>
            <person name="Chevrette M.G."/>
            <person name="De Carvalho L.P.S."/>
            <person name="Shen B."/>
        </authorList>
    </citation>
    <scope>NUCLEOTIDE SEQUENCE [LARGE SCALE GENOMIC DNA]</scope>
    <source>
        <strain evidence="2 3">NPDC003040</strain>
    </source>
</reference>
<dbReference type="EMBL" id="JBIAPI010000007">
    <property type="protein sequence ID" value="MFF3226405.1"/>
    <property type="molecule type" value="Genomic_DNA"/>
</dbReference>
<gene>
    <name evidence="2" type="ORF">ACFYV7_26655</name>
</gene>
<sequence length="444" mass="48256">MINNSWTRVEVLALRVDALRLTQEQFAEKLGFKSPTIRKWERATKDRPVRGESAQALDTWLARLDDDQRARFRAATVERSAVVPIVADRTMVADSVDPGDRPVDSRGAEDDVVKRRQFGALLTAALVDSSTSAGSRIGLGDAKRVIDGVARLRRREQAIGGVTLVEEAVGCLELAKNRLDTCTFDEAAGRAFMSAVGNLATTTGWLAYDADLHSLARRCYADAFSLANQAGDNDLTVHACLNAASQLISLSHRGQGNPYRALSLVTRARDLTRGDPPGRVHTLIATREAQAYAVIRDRVGFGRAISTAWRELDFALEHELDEECAEWLRFVNSAEVRCHEARGFGELGQFAKSADLSAGLALDQAGARNAANYRAGWAAALAKAGDINGAVAQGLSVLGDLERSVSSTRTLRLLGPVRSAVDDRLGDEFRERFDKLARKAVISV</sequence>
<protein>
    <submittedName>
        <fullName evidence="2">Helix-turn-helix domain-containing protein</fullName>
    </submittedName>
</protein>
<keyword evidence="3" id="KW-1185">Reference proteome</keyword>
<accession>A0ABW6QYR1</accession>
<dbReference type="RefSeq" id="WP_387721577.1">
    <property type="nucleotide sequence ID" value="NZ_JBIAPI010000007.1"/>
</dbReference>
<dbReference type="Proteomes" id="UP001601948">
    <property type="component" value="Unassembled WGS sequence"/>
</dbReference>
<name>A0ABW6QYR1_9NOCA</name>
<dbReference type="InterPro" id="IPR010982">
    <property type="entry name" value="Lambda_DNA-bd_dom_sf"/>
</dbReference>
<organism evidence="2 3">
    <name type="scientific">Nocardia suismassiliense</name>
    <dbReference type="NCBI Taxonomy" id="2077092"/>
    <lineage>
        <taxon>Bacteria</taxon>
        <taxon>Bacillati</taxon>
        <taxon>Actinomycetota</taxon>
        <taxon>Actinomycetes</taxon>
        <taxon>Mycobacteriales</taxon>
        <taxon>Nocardiaceae</taxon>
        <taxon>Nocardia</taxon>
    </lineage>
</organism>
<evidence type="ECO:0000259" key="1">
    <source>
        <dbReference type="PROSITE" id="PS50943"/>
    </source>
</evidence>
<proteinExistence type="predicted"/>
<evidence type="ECO:0000313" key="2">
    <source>
        <dbReference type="EMBL" id="MFF3226405.1"/>
    </source>
</evidence>
<dbReference type="CDD" id="cd00093">
    <property type="entry name" value="HTH_XRE"/>
    <property type="match status" value="1"/>
</dbReference>
<dbReference type="PROSITE" id="PS50943">
    <property type="entry name" value="HTH_CROC1"/>
    <property type="match status" value="1"/>
</dbReference>
<dbReference type="Gene3D" id="1.10.260.40">
    <property type="entry name" value="lambda repressor-like DNA-binding domains"/>
    <property type="match status" value="1"/>
</dbReference>
<comment type="caution">
    <text evidence="2">The sequence shown here is derived from an EMBL/GenBank/DDBJ whole genome shotgun (WGS) entry which is preliminary data.</text>
</comment>
<feature type="domain" description="HTH cro/C1-type" evidence="1">
    <location>
        <begin position="11"/>
        <end position="42"/>
    </location>
</feature>
<dbReference type="InterPro" id="IPR001387">
    <property type="entry name" value="Cro/C1-type_HTH"/>
</dbReference>
<evidence type="ECO:0000313" key="3">
    <source>
        <dbReference type="Proteomes" id="UP001601948"/>
    </source>
</evidence>